<evidence type="ECO:0000313" key="7">
    <source>
        <dbReference type="EMBL" id="KKN66634.1"/>
    </source>
</evidence>
<comment type="caution">
    <text evidence="7">The sequence shown here is derived from an EMBL/GenBank/DDBJ whole genome shotgun (WGS) entry which is preliminary data.</text>
</comment>
<dbReference type="GO" id="GO:0004146">
    <property type="term" value="F:dihydrofolate reductase activity"/>
    <property type="evidence" value="ECO:0007669"/>
    <property type="project" value="UniProtKB-EC"/>
</dbReference>
<evidence type="ECO:0000256" key="4">
    <source>
        <dbReference type="ARBA" id="ARBA00022857"/>
    </source>
</evidence>
<keyword evidence="4" id="KW-0521">NADP</keyword>
<dbReference type="CDD" id="cd00209">
    <property type="entry name" value="DHFR"/>
    <property type="match status" value="1"/>
</dbReference>
<evidence type="ECO:0000256" key="5">
    <source>
        <dbReference type="ARBA" id="ARBA00023002"/>
    </source>
</evidence>
<dbReference type="GO" id="GO:0046655">
    <property type="term" value="P:folic acid metabolic process"/>
    <property type="evidence" value="ECO:0007669"/>
    <property type="project" value="TreeGrafter"/>
</dbReference>
<proteinExistence type="predicted"/>
<accession>A0A0F9SHU6</accession>
<protein>
    <recommendedName>
        <fullName evidence="2">dihydrofolate reductase</fullName>
        <ecNumber evidence="2">1.5.1.3</ecNumber>
    </recommendedName>
</protein>
<name>A0A0F9SHU6_9ZZZZ</name>
<dbReference type="AlphaFoldDB" id="A0A0F9SHU6"/>
<dbReference type="SUPFAM" id="SSF53597">
    <property type="entry name" value="Dihydrofolate reductase-like"/>
    <property type="match status" value="1"/>
</dbReference>
<dbReference type="Pfam" id="PF00186">
    <property type="entry name" value="DHFR_1"/>
    <property type="match status" value="1"/>
</dbReference>
<gene>
    <name evidence="7" type="ORF">LCGC14_0469690</name>
</gene>
<dbReference type="PRINTS" id="PR00070">
    <property type="entry name" value="DHFR"/>
</dbReference>
<dbReference type="InterPro" id="IPR017925">
    <property type="entry name" value="DHFR_CS"/>
</dbReference>
<dbReference type="GO" id="GO:0050661">
    <property type="term" value="F:NADP binding"/>
    <property type="evidence" value="ECO:0007669"/>
    <property type="project" value="InterPro"/>
</dbReference>
<comment type="pathway">
    <text evidence="1">Cofactor biosynthesis; tetrahydrofolate biosynthesis; 5,6,7,8-tetrahydrofolate from 7,8-dihydrofolate: step 1/1.</text>
</comment>
<dbReference type="PROSITE" id="PS51330">
    <property type="entry name" value="DHFR_2"/>
    <property type="match status" value="1"/>
</dbReference>
<organism evidence="7">
    <name type="scientific">marine sediment metagenome</name>
    <dbReference type="NCBI Taxonomy" id="412755"/>
    <lineage>
        <taxon>unclassified sequences</taxon>
        <taxon>metagenomes</taxon>
        <taxon>ecological metagenomes</taxon>
    </lineage>
</organism>
<dbReference type="EMBL" id="LAZR01000495">
    <property type="protein sequence ID" value="KKN66634.1"/>
    <property type="molecule type" value="Genomic_DNA"/>
</dbReference>
<dbReference type="Gene3D" id="3.40.430.10">
    <property type="entry name" value="Dihydrofolate Reductase, subunit A"/>
    <property type="match status" value="1"/>
</dbReference>
<dbReference type="PROSITE" id="PS00075">
    <property type="entry name" value="DHFR_1"/>
    <property type="match status" value="1"/>
</dbReference>
<reference evidence="7" key="1">
    <citation type="journal article" date="2015" name="Nature">
        <title>Complex archaea that bridge the gap between prokaryotes and eukaryotes.</title>
        <authorList>
            <person name="Spang A."/>
            <person name="Saw J.H."/>
            <person name="Jorgensen S.L."/>
            <person name="Zaremba-Niedzwiedzka K."/>
            <person name="Martijn J."/>
            <person name="Lind A.E."/>
            <person name="van Eijk R."/>
            <person name="Schleper C."/>
            <person name="Guy L."/>
            <person name="Ettema T.J."/>
        </authorList>
    </citation>
    <scope>NUCLEOTIDE SEQUENCE</scope>
</reference>
<evidence type="ECO:0000256" key="1">
    <source>
        <dbReference type="ARBA" id="ARBA00004903"/>
    </source>
</evidence>
<dbReference type="GO" id="GO:0005829">
    <property type="term" value="C:cytosol"/>
    <property type="evidence" value="ECO:0007669"/>
    <property type="project" value="TreeGrafter"/>
</dbReference>
<dbReference type="GO" id="GO:0046452">
    <property type="term" value="P:dihydrofolate metabolic process"/>
    <property type="evidence" value="ECO:0007669"/>
    <property type="project" value="TreeGrafter"/>
</dbReference>
<dbReference type="InterPro" id="IPR001796">
    <property type="entry name" value="DHFR_dom"/>
</dbReference>
<feature type="domain" description="DHFR" evidence="6">
    <location>
        <begin position="3"/>
        <end position="178"/>
    </location>
</feature>
<evidence type="ECO:0000256" key="3">
    <source>
        <dbReference type="ARBA" id="ARBA00022563"/>
    </source>
</evidence>
<dbReference type="GO" id="GO:0006730">
    <property type="term" value="P:one-carbon metabolic process"/>
    <property type="evidence" value="ECO:0007669"/>
    <property type="project" value="UniProtKB-KW"/>
</dbReference>
<evidence type="ECO:0000256" key="2">
    <source>
        <dbReference type="ARBA" id="ARBA00012856"/>
    </source>
</evidence>
<dbReference type="PANTHER" id="PTHR48069:SF3">
    <property type="entry name" value="DIHYDROFOLATE REDUCTASE"/>
    <property type="match status" value="1"/>
</dbReference>
<dbReference type="GO" id="GO:0046654">
    <property type="term" value="P:tetrahydrofolate biosynthetic process"/>
    <property type="evidence" value="ECO:0007669"/>
    <property type="project" value="InterPro"/>
</dbReference>
<keyword evidence="3" id="KW-0554">One-carbon metabolism</keyword>
<evidence type="ECO:0000259" key="6">
    <source>
        <dbReference type="PROSITE" id="PS51330"/>
    </source>
</evidence>
<dbReference type="PANTHER" id="PTHR48069">
    <property type="entry name" value="DIHYDROFOLATE REDUCTASE"/>
    <property type="match status" value="1"/>
</dbReference>
<dbReference type="EC" id="1.5.1.3" evidence="2"/>
<dbReference type="InterPro" id="IPR024072">
    <property type="entry name" value="DHFR-like_dom_sf"/>
</dbReference>
<dbReference type="InterPro" id="IPR012259">
    <property type="entry name" value="DHFR"/>
</dbReference>
<sequence length="207" mass="23876">MQQVGMIVACDLNGLIGYDGLLPWTNKEDLRRFKELTMGGSLIMGRKTYDSLPIGKKSGKKLAGRLKYVLSSQASLKENNEETKWFKEWNKALLACPEDKPIWIIGGEEVYKFALDVNIPDFIEVTILNQITIPSIKDRLEVSISKSSRLPHIPYLYMVQSEEQNDKDTNLWHRRYIRRPGGFGTSFIEDIRKNVEELRNAKLERQV</sequence>
<keyword evidence="5" id="KW-0560">Oxidoreductase</keyword>